<gene>
    <name evidence="2" type="ORF">G3480_06475</name>
</gene>
<evidence type="ECO:0000313" key="3">
    <source>
        <dbReference type="Proteomes" id="UP000471640"/>
    </source>
</evidence>
<feature type="signal peptide" evidence="1">
    <location>
        <begin position="1"/>
        <end position="16"/>
    </location>
</feature>
<dbReference type="Proteomes" id="UP000471640">
    <property type="component" value="Unassembled WGS sequence"/>
</dbReference>
<keyword evidence="3" id="KW-1185">Reference proteome</keyword>
<proteinExistence type="predicted"/>
<name>A0A6P1DQZ5_9GAMM</name>
<reference evidence="3" key="1">
    <citation type="journal article" date="2020" name="Microbiol. Resour. Announc.">
        <title>Draft Genome Sequences of Thiorhodococcus mannitoliphagus and Thiorhodococcus minor, Purple Sulfur Photosynthetic Bacteria in the Gammaproteobacterial Family Chromatiaceae.</title>
        <authorList>
            <person name="Aviles F.A."/>
            <person name="Meyer T.E."/>
            <person name="Kyndt J.A."/>
        </authorList>
    </citation>
    <scope>NUCLEOTIDE SEQUENCE [LARGE SCALE GENOMIC DNA]</scope>
    <source>
        <strain evidence="3">DSM 18266</strain>
    </source>
</reference>
<sequence>MLAASMLAASMLAVEAAEPVLARVLSIDGDRVTLTLDAQAEVAAPRMILLVDAAGLPQGVKAGSLVRVWPGRESGPDGVSLGARLSPLQTDLSGADRTGVRARLMYGAERGFGGGGRGGR</sequence>
<organism evidence="2 3">
    <name type="scientific">Thiorhodococcus mannitoliphagus</name>
    <dbReference type="NCBI Taxonomy" id="329406"/>
    <lineage>
        <taxon>Bacteria</taxon>
        <taxon>Pseudomonadati</taxon>
        <taxon>Pseudomonadota</taxon>
        <taxon>Gammaproteobacteria</taxon>
        <taxon>Chromatiales</taxon>
        <taxon>Chromatiaceae</taxon>
        <taxon>Thiorhodococcus</taxon>
    </lineage>
</organism>
<evidence type="ECO:0000313" key="2">
    <source>
        <dbReference type="EMBL" id="NEX19960.1"/>
    </source>
</evidence>
<keyword evidence="1" id="KW-0732">Signal</keyword>
<comment type="caution">
    <text evidence="2">The sequence shown here is derived from an EMBL/GenBank/DDBJ whole genome shotgun (WGS) entry which is preliminary data.</text>
</comment>
<accession>A0A6P1DQZ5</accession>
<dbReference type="AlphaFoldDB" id="A0A6P1DQZ5"/>
<reference evidence="2 3" key="2">
    <citation type="submission" date="2020-02" db="EMBL/GenBank/DDBJ databases">
        <title>Genome sequences of Thiorhodococcus mannitoliphagus and Thiorhodococcus minor, purple sulfur photosynthetic bacteria in the gammaproteobacterial family, Chromatiaceae.</title>
        <authorList>
            <person name="Aviles F.A."/>
            <person name="Meyer T.E."/>
            <person name="Kyndt J.A."/>
        </authorList>
    </citation>
    <scope>NUCLEOTIDE SEQUENCE [LARGE SCALE GENOMIC DNA]</scope>
    <source>
        <strain evidence="2 3">DSM 18266</strain>
    </source>
</reference>
<evidence type="ECO:0000256" key="1">
    <source>
        <dbReference type="SAM" id="SignalP"/>
    </source>
</evidence>
<protein>
    <submittedName>
        <fullName evidence="2">Uncharacterized protein</fullName>
    </submittedName>
</protein>
<feature type="chain" id="PRO_5026675108" evidence="1">
    <location>
        <begin position="17"/>
        <end position="120"/>
    </location>
</feature>
<dbReference type="EMBL" id="JAAIJR010000019">
    <property type="protein sequence ID" value="NEX19960.1"/>
    <property type="molecule type" value="Genomic_DNA"/>
</dbReference>